<sequence length="185" mass="21141">RFLHVVALPTRSCTFYTYHFNHLLREIRIVALSIQGYSLIMPHQDQGEHRPHVHLPHIPEPQPLHPGPQEERKIHRASLIFKFFGPLLSIIWWIFYRKYSSAGQSCTTIDGFLDRSGNLDGMNGASRLHSRLAVFAQQTLITKTIQFCLFILVGIVYKALPLHFLTPAIFCFSLGKNNVDLCTGC</sequence>
<feature type="non-terminal residue" evidence="2">
    <location>
        <position position="1"/>
    </location>
</feature>
<comment type="caution">
    <text evidence="2">The sequence shown here is derived from an EMBL/GenBank/DDBJ whole genome shotgun (WGS) entry which is preliminary data.</text>
</comment>
<reference evidence="2" key="1">
    <citation type="submission" date="2017-08" db="EMBL/GenBank/DDBJ databases">
        <authorList>
            <person name="Polle J.E."/>
            <person name="Barry K."/>
            <person name="Cushman J."/>
            <person name="Schmutz J."/>
            <person name="Tran D."/>
            <person name="Hathwaick L.T."/>
            <person name="Yim W.C."/>
            <person name="Jenkins J."/>
            <person name="Mckie-Krisberg Z.M."/>
            <person name="Prochnik S."/>
            <person name="Lindquist E."/>
            <person name="Dockter R.B."/>
            <person name="Adam C."/>
            <person name="Molina H."/>
            <person name="Bunkerborg J."/>
            <person name="Jin E."/>
            <person name="Buchheim M."/>
            <person name="Magnuson J."/>
        </authorList>
    </citation>
    <scope>NUCLEOTIDE SEQUENCE</scope>
    <source>
        <strain evidence="2">CCAP 19/18</strain>
    </source>
</reference>
<accession>A0ABQ7GXW5</accession>
<evidence type="ECO:0000256" key="1">
    <source>
        <dbReference type="SAM" id="Phobius"/>
    </source>
</evidence>
<name>A0ABQ7GXW5_DUNSA</name>
<keyword evidence="1" id="KW-1133">Transmembrane helix</keyword>
<dbReference type="Proteomes" id="UP000815325">
    <property type="component" value="Unassembled WGS sequence"/>
</dbReference>
<organism evidence="2 3">
    <name type="scientific">Dunaliella salina</name>
    <name type="common">Green alga</name>
    <name type="synonym">Protococcus salinus</name>
    <dbReference type="NCBI Taxonomy" id="3046"/>
    <lineage>
        <taxon>Eukaryota</taxon>
        <taxon>Viridiplantae</taxon>
        <taxon>Chlorophyta</taxon>
        <taxon>core chlorophytes</taxon>
        <taxon>Chlorophyceae</taxon>
        <taxon>CS clade</taxon>
        <taxon>Chlamydomonadales</taxon>
        <taxon>Dunaliellaceae</taxon>
        <taxon>Dunaliella</taxon>
    </lineage>
</organism>
<dbReference type="EMBL" id="MU069543">
    <property type="protein sequence ID" value="KAF5839445.1"/>
    <property type="molecule type" value="Genomic_DNA"/>
</dbReference>
<evidence type="ECO:0000313" key="3">
    <source>
        <dbReference type="Proteomes" id="UP000815325"/>
    </source>
</evidence>
<keyword evidence="1" id="KW-0812">Transmembrane</keyword>
<keyword evidence="3" id="KW-1185">Reference proteome</keyword>
<protein>
    <submittedName>
        <fullName evidence="2">Uncharacterized protein</fullName>
    </submittedName>
</protein>
<feature type="transmembrane region" description="Helical" evidence="1">
    <location>
        <begin position="79"/>
        <end position="96"/>
    </location>
</feature>
<keyword evidence="1" id="KW-0472">Membrane</keyword>
<evidence type="ECO:0000313" key="2">
    <source>
        <dbReference type="EMBL" id="KAF5839445.1"/>
    </source>
</evidence>
<gene>
    <name evidence="2" type="ORF">DUNSADRAFT_730</name>
</gene>
<proteinExistence type="predicted"/>